<dbReference type="PANTHER" id="PTHR45947">
    <property type="entry name" value="SULFOQUINOVOSYL TRANSFERASE SQD2"/>
    <property type="match status" value="1"/>
</dbReference>
<dbReference type="AlphaFoldDB" id="A0A1F6C1K4"/>
<sequence length="369" mass="41718">MSFIRNDSNENQRSRPISNGMKPRLLYILPEYQINAHTHFSYIPDFLTLLSNTFEIRLLVEKGEVPQISGLHSRRASILSIIGARLSGYRICYVHYSFGSAFVASIVFRITGGKVFYWNCGLPWEYSRPFLRDRFERLVYQLVSFVVTGTQGLAHRYAKEYHLRESKVLVMPNWIDVEGVQRTTSRVPKEEIRKQIGIVENQQMVLFAHRLSPRKGAHYLLEIAKHLPDGVVLTAVGDGPVRVRLEGKKNIIVAGWQPHAQVLSHMASSAVFIMPSDEEGFPHVLLEAMALGIPFVATNVGGVAEIVPRSFVSQLISKGDMAAFSSRLSQVLSLSPSEKAGMVREMREWVRQYDSHTVAKIFSTMIEQS</sequence>
<gene>
    <name evidence="2" type="ORF">A2841_01530</name>
</gene>
<dbReference type="GO" id="GO:0016757">
    <property type="term" value="F:glycosyltransferase activity"/>
    <property type="evidence" value="ECO:0007669"/>
    <property type="project" value="InterPro"/>
</dbReference>
<dbReference type="InterPro" id="IPR050194">
    <property type="entry name" value="Glycosyltransferase_grp1"/>
</dbReference>
<comment type="caution">
    <text evidence="2">The sequence shown here is derived from an EMBL/GenBank/DDBJ whole genome shotgun (WGS) entry which is preliminary data.</text>
</comment>
<reference evidence="2 3" key="1">
    <citation type="journal article" date="2016" name="Nat. Commun.">
        <title>Thousands of microbial genomes shed light on interconnected biogeochemical processes in an aquifer system.</title>
        <authorList>
            <person name="Anantharaman K."/>
            <person name="Brown C.T."/>
            <person name="Hug L.A."/>
            <person name="Sharon I."/>
            <person name="Castelle C.J."/>
            <person name="Probst A.J."/>
            <person name="Thomas B.C."/>
            <person name="Singh A."/>
            <person name="Wilkins M.J."/>
            <person name="Karaoz U."/>
            <person name="Brodie E.L."/>
            <person name="Williams K.H."/>
            <person name="Hubbard S.S."/>
            <person name="Banfield J.F."/>
        </authorList>
    </citation>
    <scope>NUCLEOTIDE SEQUENCE [LARGE SCALE GENOMIC DNA]</scope>
</reference>
<dbReference type="Pfam" id="PF00534">
    <property type="entry name" value="Glycos_transf_1"/>
    <property type="match status" value="1"/>
</dbReference>
<dbReference type="Proteomes" id="UP000178249">
    <property type="component" value="Unassembled WGS sequence"/>
</dbReference>
<evidence type="ECO:0000313" key="3">
    <source>
        <dbReference type="Proteomes" id="UP000178249"/>
    </source>
</evidence>
<accession>A0A1F6C1K4</accession>
<dbReference type="PANTHER" id="PTHR45947:SF15">
    <property type="entry name" value="TEICHURONIC ACID BIOSYNTHESIS GLYCOSYLTRANSFERASE TUAC-RELATED"/>
    <property type="match status" value="1"/>
</dbReference>
<feature type="domain" description="Glycosyl transferase family 1" evidence="1">
    <location>
        <begin position="189"/>
        <end position="337"/>
    </location>
</feature>
<dbReference type="InterPro" id="IPR001296">
    <property type="entry name" value="Glyco_trans_1"/>
</dbReference>
<organism evidence="2 3">
    <name type="scientific">Candidatus Kaiserbacteria bacterium RIFCSPHIGHO2_01_FULL_48_10</name>
    <dbReference type="NCBI Taxonomy" id="1798476"/>
    <lineage>
        <taxon>Bacteria</taxon>
        <taxon>Candidatus Kaiseribacteriota</taxon>
    </lineage>
</organism>
<dbReference type="EMBL" id="MFKP01000054">
    <property type="protein sequence ID" value="OGG43079.1"/>
    <property type="molecule type" value="Genomic_DNA"/>
</dbReference>
<evidence type="ECO:0000259" key="1">
    <source>
        <dbReference type="Pfam" id="PF00534"/>
    </source>
</evidence>
<dbReference type="Gene3D" id="3.40.50.2000">
    <property type="entry name" value="Glycogen Phosphorylase B"/>
    <property type="match status" value="2"/>
</dbReference>
<dbReference type="CDD" id="cd03801">
    <property type="entry name" value="GT4_PimA-like"/>
    <property type="match status" value="1"/>
</dbReference>
<proteinExistence type="predicted"/>
<evidence type="ECO:0000313" key="2">
    <source>
        <dbReference type="EMBL" id="OGG43079.1"/>
    </source>
</evidence>
<dbReference type="SUPFAM" id="SSF53756">
    <property type="entry name" value="UDP-Glycosyltransferase/glycogen phosphorylase"/>
    <property type="match status" value="1"/>
</dbReference>
<protein>
    <recommendedName>
        <fullName evidence="1">Glycosyl transferase family 1 domain-containing protein</fullName>
    </recommendedName>
</protein>
<name>A0A1F6C1K4_9BACT</name>